<feature type="region of interest" description="Disordered" evidence="1">
    <location>
        <begin position="1"/>
        <end position="21"/>
    </location>
</feature>
<gene>
    <name evidence="2" type="ORF">H1P_6430010</name>
</gene>
<evidence type="ECO:0000256" key="1">
    <source>
        <dbReference type="SAM" id="MobiDB-lite"/>
    </source>
</evidence>
<name>A0A563W262_9CYAN</name>
<evidence type="ECO:0000313" key="3">
    <source>
        <dbReference type="Proteomes" id="UP000320055"/>
    </source>
</evidence>
<evidence type="ECO:0000313" key="2">
    <source>
        <dbReference type="EMBL" id="VEP17794.1"/>
    </source>
</evidence>
<dbReference type="EMBL" id="CAACVJ010000605">
    <property type="protein sequence ID" value="VEP17794.1"/>
    <property type="molecule type" value="Genomic_DNA"/>
</dbReference>
<dbReference type="AlphaFoldDB" id="A0A563W262"/>
<accession>A0A563W262</accession>
<feature type="compositionally biased region" description="Gly residues" evidence="1">
    <location>
        <begin position="1"/>
        <end position="14"/>
    </location>
</feature>
<reference evidence="2 3" key="1">
    <citation type="submission" date="2019-01" db="EMBL/GenBank/DDBJ databases">
        <authorList>
            <person name="Brito A."/>
        </authorList>
    </citation>
    <scope>NUCLEOTIDE SEQUENCE [LARGE SCALE GENOMIC DNA]</scope>
    <source>
        <strain evidence="2">1</strain>
    </source>
</reference>
<keyword evidence="3" id="KW-1185">Reference proteome</keyword>
<proteinExistence type="predicted"/>
<organism evidence="2 3">
    <name type="scientific">Hyella patelloides LEGE 07179</name>
    <dbReference type="NCBI Taxonomy" id="945734"/>
    <lineage>
        <taxon>Bacteria</taxon>
        <taxon>Bacillati</taxon>
        <taxon>Cyanobacteriota</taxon>
        <taxon>Cyanophyceae</taxon>
        <taxon>Pleurocapsales</taxon>
        <taxon>Hyellaceae</taxon>
        <taxon>Hyella</taxon>
    </lineage>
</organism>
<dbReference type="Proteomes" id="UP000320055">
    <property type="component" value="Unassembled WGS sequence"/>
</dbReference>
<sequence length="41" mass="4283">MGAGPLGRAAGGAADGVQGADQWGRSFGRWVVWLRAIWVAQ</sequence>
<protein>
    <submittedName>
        <fullName evidence="2">Uncharacterized protein</fullName>
    </submittedName>
</protein>